<gene>
    <name evidence="2" type="ORF">BO80DRAFT_91419</name>
</gene>
<keyword evidence="1" id="KW-1133">Transmembrane helix</keyword>
<keyword evidence="1" id="KW-0812">Transmembrane</keyword>
<protein>
    <recommendedName>
        <fullName evidence="4">Transmembrane protein</fullName>
    </recommendedName>
</protein>
<dbReference type="EMBL" id="KZ824438">
    <property type="protein sequence ID" value="RAL00959.1"/>
    <property type="molecule type" value="Genomic_DNA"/>
</dbReference>
<evidence type="ECO:0000313" key="2">
    <source>
        <dbReference type="EMBL" id="RAL00959.1"/>
    </source>
</evidence>
<dbReference type="GeneID" id="37229778"/>
<evidence type="ECO:0000313" key="3">
    <source>
        <dbReference type="Proteomes" id="UP000249402"/>
    </source>
</evidence>
<dbReference type="RefSeq" id="XP_025575286.1">
    <property type="nucleotide sequence ID" value="XM_025724913.1"/>
</dbReference>
<proteinExistence type="predicted"/>
<reference evidence="2 3" key="1">
    <citation type="submission" date="2018-02" db="EMBL/GenBank/DDBJ databases">
        <title>The genomes of Aspergillus section Nigri reveals drivers in fungal speciation.</title>
        <authorList>
            <consortium name="DOE Joint Genome Institute"/>
            <person name="Vesth T.C."/>
            <person name="Nybo J."/>
            <person name="Theobald S."/>
            <person name="Brandl J."/>
            <person name="Frisvad J.C."/>
            <person name="Nielsen K.F."/>
            <person name="Lyhne E.K."/>
            <person name="Kogle M.E."/>
            <person name="Kuo A."/>
            <person name="Riley R."/>
            <person name="Clum A."/>
            <person name="Nolan M."/>
            <person name="Lipzen A."/>
            <person name="Salamov A."/>
            <person name="Henrissat B."/>
            <person name="Wiebenga A."/>
            <person name="De vries R.P."/>
            <person name="Grigoriev I.V."/>
            <person name="Mortensen U.H."/>
            <person name="Andersen M.R."/>
            <person name="Baker S.E."/>
        </authorList>
    </citation>
    <scope>NUCLEOTIDE SEQUENCE [LARGE SCALE GENOMIC DNA]</scope>
    <source>
        <strain evidence="2 3">CBS 121593</strain>
    </source>
</reference>
<evidence type="ECO:0000256" key="1">
    <source>
        <dbReference type="SAM" id="Phobius"/>
    </source>
</evidence>
<name>A0A395H0T2_9EURO</name>
<sequence length="107" mass="11687">MGKKRSRKKKKKKKSPACAIGDFQLPGKAGWVKKCVCVWVWVWVLCTLLVFPVGIRIAFGPFRVSAKGRDNVILIASSLVAAFFLLPVHATYSIPVGSSILPSFAVV</sequence>
<feature type="transmembrane region" description="Helical" evidence="1">
    <location>
        <begin position="71"/>
        <end position="92"/>
    </location>
</feature>
<organism evidence="2 3">
    <name type="scientific">Aspergillus ibericus CBS 121593</name>
    <dbReference type="NCBI Taxonomy" id="1448316"/>
    <lineage>
        <taxon>Eukaryota</taxon>
        <taxon>Fungi</taxon>
        <taxon>Dikarya</taxon>
        <taxon>Ascomycota</taxon>
        <taxon>Pezizomycotina</taxon>
        <taxon>Eurotiomycetes</taxon>
        <taxon>Eurotiomycetidae</taxon>
        <taxon>Eurotiales</taxon>
        <taxon>Aspergillaceae</taxon>
        <taxon>Aspergillus</taxon>
        <taxon>Aspergillus subgen. Circumdati</taxon>
    </lineage>
</organism>
<feature type="transmembrane region" description="Helical" evidence="1">
    <location>
        <begin position="39"/>
        <end position="59"/>
    </location>
</feature>
<keyword evidence="1" id="KW-0472">Membrane</keyword>
<keyword evidence="3" id="KW-1185">Reference proteome</keyword>
<evidence type="ECO:0008006" key="4">
    <source>
        <dbReference type="Google" id="ProtNLM"/>
    </source>
</evidence>
<dbReference type="AlphaFoldDB" id="A0A395H0T2"/>
<dbReference type="Proteomes" id="UP000249402">
    <property type="component" value="Unassembled WGS sequence"/>
</dbReference>
<accession>A0A395H0T2</accession>
<dbReference type="VEuPathDB" id="FungiDB:BO80DRAFT_91419"/>